<dbReference type="STRING" id="1317117.ATO7_07005"/>
<dbReference type="Proteomes" id="UP000192342">
    <property type="component" value="Unassembled WGS sequence"/>
</dbReference>
<organism evidence="1 2">
    <name type="scientific">Oceanococcus atlanticus</name>
    <dbReference type="NCBI Taxonomy" id="1317117"/>
    <lineage>
        <taxon>Bacteria</taxon>
        <taxon>Pseudomonadati</taxon>
        <taxon>Pseudomonadota</taxon>
        <taxon>Gammaproteobacteria</taxon>
        <taxon>Chromatiales</taxon>
        <taxon>Oceanococcaceae</taxon>
        <taxon>Oceanococcus</taxon>
    </lineage>
</organism>
<dbReference type="EMBL" id="AQQV01000001">
    <property type="protein sequence ID" value="ORE89610.1"/>
    <property type="molecule type" value="Genomic_DNA"/>
</dbReference>
<dbReference type="InterPro" id="IPR010775">
    <property type="entry name" value="DUF1365"/>
</dbReference>
<evidence type="ECO:0000313" key="1">
    <source>
        <dbReference type="EMBL" id="ORE89610.1"/>
    </source>
</evidence>
<gene>
    <name evidence="1" type="ORF">ATO7_07005</name>
</gene>
<sequence>MHSAAAYGWVRHRRFSPRVHDFRYRLSMLYLDLDEAEDLLRKHPLWSYQRRNVACVLRRDHLRGGADDLASAVRDQIEAFSGERPQGPIRLLTQPRYFGYCINPVSIYFVWSADGQTLDWLLLEVHNTPWDEQHAYILRWPSSGSVDFEKLMHVSPFMPMDMSYRLRLRQAPGESLVIGLENHRAGERVFAASLKLDLKPLNLRSLTGLLLRTPLMTLKIAAAIYFQALRIKLKGVPYVPYPGRHTAKPSGVPR</sequence>
<accession>A0A1Y1SJP5</accession>
<dbReference type="Pfam" id="PF07103">
    <property type="entry name" value="DUF1365"/>
    <property type="match status" value="1"/>
</dbReference>
<dbReference type="OrthoDB" id="9778801at2"/>
<dbReference type="PANTHER" id="PTHR33973">
    <property type="entry name" value="OS07G0153300 PROTEIN"/>
    <property type="match status" value="1"/>
</dbReference>
<name>A0A1Y1SJP5_9GAMM</name>
<dbReference type="PANTHER" id="PTHR33973:SF4">
    <property type="entry name" value="OS07G0153300 PROTEIN"/>
    <property type="match status" value="1"/>
</dbReference>
<evidence type="ECO:0000313" key="2">
    <source>
        <dbReference type="Proteomes" id="UP000192342"/>
    </source>
</evidence>
<evidence type="ECO:0008006" key="3">
    <source>
        <dbReference type="Google" id="ProtNLM"/>
    </source>
</evidence>
<proteinExistence type="predicted"/>
<protein>
    <recommendedName>
        <fullName evidence="3">Plasmid partition ParA protein</fullName>
    </recommendedName>
</protein>
<dbReference type="AlphaFoldDB" id="A0A1Y1SJP5"/>
<keyword evidence="2" id="KW-1185">Reference proteome</keyword>
<comment type="caution">
    <text evidence="1">The sequence shown here is derived from an EMBL/GenBank/DDBJ whole genome shotgun (WGS) entry which is preliminary data.</text>
</comment>
<dbReference type="RefSeq" id="WP_083560873.1">
    <property type="nucleotide sequence ID" value="NZ_AQQV01000001.1"/>
</dbReference>
<reference evidence="1 2" key="1">
    <citation type="submission" date="2013-04" db="EMBL/GenBank/DDBJ databases">
        <title>Oceanococcus atlanticus 22II-S10r2 Genome Sequencing.</title>
        <authorList>
            <person name="Lai Q."/>
            <person name="Li G."/>
            <person name="Shao Z."/>
        </authorList>
    </citation>
    <scope>NUCLEOTIDE SEQUENCE [LARGE SCALE GENOMIC DNA]</scope>
    <source>
        <strain evidence="1 2">22II-S10r2</strain>
    </source>
</reference>